<evidence type="ECO:0000313" key="1">
    <source>
        <dbReference type="EMBL" id="GEP56711.1"/>
    </source>
</evidence>
<name>A0A512NCN4_9HYPH</name>
<organism evidence="1 2">
    <name type="scientific">Reyranella soli</name>
    <dbReference type="NCBI Taxonomy" id="1230389"/>
    <lineage>
        <taxon>Bacteria</taxon>
        <taxon>Pseudomonadati</taxon>
        <taxon>Pseudomonadota</taxon>
        <taxon>Alphaproteobacteria</taxon>
        <taxon>Hyphomicrobiales</taxon>
        <taxon>Reyranellaceae</taxon>
        <taxon>Reyranella</taxon>
    </lineage>
</organism>
<proteinExistence type="predicted"/>
<evidence type="ECO:0008006" key="3">
    <source>
        <dbReference type="Google" id="ProtNLM"/>
    </source>
</evidence>
<dbReference type="EMBL" id="BKAJ01000069">
    <property type="protein sequence ID" value="GEP56711.1"/>
    <property type="molecule type" value="Genomic_DNA"/>
</dbReference>
<reference evidence="1 2" key="1">
    <citation type="submission" date="2019-07" db="EMBL/GenBank/DDBJ databases">
        <title>Whole genome shotgun sequence of Reyranella soli NBRC 108950.</title>
        <authorList>
            <person name="Hosoyama A."/>
            <person name="Uohara A."/>
            <person name="Ohji S."/>
            <person name="Ichikawa N."/>
        </authorList>
    </citation>
    <scope>NUCLEOTIDE SEQUENCE [LARGE SCALE GENOMIC DNA]</scope>
    <source>
        <strain evidence="1 2">NBRC 108950</strain>
    </source>
</reference>
<gene>
    <name evidence="1" type="ORF">RSO01_38770</name>
</gene>
<protein>
    <recommendedName>
        <fullName evidence="3">Terminase</fullName>
    </recommendedName>
</protein>
<keyword evidence="2" id="KW-1185">Reference proteome</keyword>
<dbReference type="RefSeq" id="WP_147150919.1">
    <property type="nucleotide sequence ID" value="NZ_BKAJ01000069.1"/>
</dbReference>
<dbReference type="AlphaFoldDB" id="A0A512NCN4"/>
<dbReference type="Proteomes" id="UP000321058">
    <property type="component" value="Unassembled WGS sequence"/>
</dbReference>
<evidence type="ECO:0000313" key="2">
    <source>
        <dbReference type="Proteomes" id="UP000321058"/>
    </source>
</evidence>
<dbReference type="OrthoDB" id="7573036at2"/>
<comment type="caution">
    <text evidence="1">The sequence shown here is derived from an EMBL/GenBank/DDBJ whole genome shotgun (WGS) entry which is preliminary data.</text>
</comment>
<sequence length="151" mass="17215">MGKRGPASSFKPDFCNLARKFCILGATNENLAELFEVSVATISNWLRDFPEFKEAVSQGRTVADADVAEKLYARAIGYEREASRYFQTPDGPQEVKYTQHYAPDTAACMFWLRNRRRDLWRDKIEVEHHASDELLALLDAAGERLANAKRD</sequence>
<accession>A0A512NCN4</accession>